<dbReference type="EMBL" id="CP035494">
    <property type="protein sequence ID" value="QAY59141.1"/>
    <property type="molecule type" value="Genomic_DNA"/>
</dbReference>
<dbReference type="KEGG" id="mprt:ET475_03460"/>
<name>A0A4V0YD16_9MICO</name>
<accession>A0A4V0YD16</accession>
<feature type="transmembrane region" description="Helical" evidence="1">
    <location>
        <begin position="40"/>
        <end position="61"/>
    </location>
</feature>
<dbReference type="Gene3D" id="3.30.2390.20">
    <property type="entry name" value="Type VII secretion system EccB, repeat 1 domain"/>
    <property type="match status" value="1"/>
</dbReference>
<dbReference type="InterPro" id="IPR044857">
    <property type="entry name" value="T7SS_EccB_R1"/>
</dbReference>
<organism evidence="2 3">
    <name type="scientific">Microbacterium protaetiae</name>
    <dbReference type="NCBI Taxonomy" id="2509458"/>
    <lineage>
        <taxon>Bacteria</taxon>
        <taxon>Bacillati</taxon>
        <taxon>Actinomycetota</taxon>
        <taxon>Actinomycetes</taxon>
        <taxon>Micrococcales</taxon>
        <taxon>Microbacteriaceae</taxon>
        <taxon>Microbacterium</taxon>
    </lineage>
</organism>
<dbReference type="InterPro" id="IPR007795">
    <property type="entry name" value="T7SS_EccB"/>
</dbReference>
<reference evidence="2 3" key="1">
    <citation type="submission" date="2019-01" db="EMBL/GenBank/DDBJ databases">
        <title>Genome sequencing of strain DFW100M-13.</title>
        <authorList>
            <person name="Heo J."/>
            <person name="Kim S.-J."/>
            <person name="Kim J.-S."/>
            <person name="Hong S.-B."/>
            <person name="Kwon S.-W."/>
        </authorList>
    </citation>
    <scope>NUCLEOTIDE SEQUENCE [LARGE SCALE GENOMIC DNA]</scope>
    <source>
        <strain evidence="2 3">DFW100M-13</strain>
    </source>
</reference>
<dbReference type="Pfam" id="PF05108">
    <property type="entry name" value="T7SS_ESX1_EccB"/>
    <property type="match status" value="1"/>
</dbReference>
<dbReference type="PANTHER" id="PTHR40765:SF2">
    <property type="entry name" value="ESX-2 SECRETION SYSTEM ATPASE ECCB2"/>
    <property type="match status" value="1"/>
</dbReference>
<evidence type="ECO:0000313" key="2">
    <source>
        <dbReference type="EMBL" id="QAY59141.1"/>
    </source>
</evidence>
<keyword evidence="3" id="KW-1185">Reference proteome</keyword>
<gene>
    <name evidence="2" type="primary">eccB</name>
    <name evidence="2" type="ORF">ET475_03460</name>
</gene>
<dbReference type="AlphaFoldDB" id="A0A4V0YD16"/>
<keyword evidence="1" id="KW-0812">Transmembrane</keyword>
<keyword evidence="1" id="KW-1133">Transmembrane helix</keyword>
<protein>
    <submittedName>
        <fullName evidence="2">Type VII secretion protein EccB</fullName>
    </submittedName>
</protein>
<dbReference type="GO" id="GO:0005576">
    <property type="term" value="C:extracellular region"/>
    <property type="evidence" value="ECO:0007669"/>
    <property type="project" value="TreeGrafter"/>
</dbReference>
<dbReference type="NCBIfam" id="TIGR03919">
    <property type="entry name" value="T7SS_EccB"/>
    <property type="match status" value="1"/>
</dbReference>
<proteinExistence type="predicted"/>
<dbReference type="RefSeq" id="WP_129386050.1">
    <property type="nucleotide sequence ID" value="NZ_CP035494.1"/>
</dbReference>
<keyword evidence="1" id="KW-0472">Membrane</keyword>
<evidence type="ECO:0000313" key="3">
    <source>
        <dbReference type="Proteomes" id="UP000293995"/>
    </source>
</evidence>
<sequence length="438" mass="43984">MATKGDLIQAQSFSQRRLLTAFVSGAPGGKELEPAKPMRAVIAAIAISVALIGVGVFWGLVQPGLPQGWENGRLVLAKDTGARYVTVDGTLHPVVNTASGRLLIPSSSFAVISTSQDQLDDVPLGSTLGIVGAPDSLPAPSALVNDGWTSCVVGESALSTRIAVTPAAAATDDAVVVSTGDKVFVVAGNVRFPVTGDHGDAVLRAVGITTSAPQPVPASWINLFDQGTTLAPLNVSHGTPVGDSKLVTGEVVHIAETADDERFLITDDGQLAALSPLAWQLYQLGNGPSVHAPTEVSAAQVSGLQTATAPAGGADWPSDGFTALGSDQRPCALLTHTGSASQTVLAAQATSVEAEAGVQVTAGIGALVQAEAGDDSSRMLTLVDSTGTAFALPGATEETVARLGYATDDIGSADAGWTALLATGPALTTDAAGKTAGG</sequence>
<evidence type="ECO:0000256" key="1">
    <source>
        <dbReference type="SAM" id="Phobius"/>
    </source>
</evidence>
<dbReference type="PANTHER" id="PTHR40765">
    <property type="entry name" value="ESX-2 SECRETION SYSTEM ATPASE ECCB2"/>
    <property type="match status" value="1"/>
</dbReference>
<dbReference type="Proteomes" id="UP000293995">
    <property type="component" value="Chromosome"/>
</dbReference>
<dbReference type="OrthoDB" id="3847604at2"/>